<sequence length="683" mass="75442">MQYYYECLDIYEKLIPEVKNHCISLQKLERQYTVMKDALLRAAEEVNAKSGILSCRELKANAEVVNSVTDALVSLATQKRDVGRSLIITVDFYLSRLYGYLREFSCEADCETPGTSAETDKKRMERIKASLRRLNSVRDEFPIFDQLLSLPPVESLAPAEAAETPGPSTEPVADCFKDSKLNGHRQNIVHAYQYIQDSFRDEDAPIRARSSTTSSVKRQGQLRIKTERRGSIAGSPSPRSLSPRTSKFKMDTSFFQPSPSYSGTASPMDMSPMPGSQNAFNFNDSPSVSGFTNMPSFMSSQESRHGRQRKFTPKAQQMFKEKHGLGRPTHYPTGSGSHPNLAGPSGMGMYSGGPPSAGLVSSSQGLPPVASSSYSFPQDFNRLPAPNQQHHHQQQQQQQSHQIMGPPRTPLQSMPPPPLPNQRPFQLNVGQAGPSSMAVSGLSVSVSRPPSTSMAMPPPATVSRPPSSSMTLPPPAVSRPPSTMSMPPPQQQQGPSSMYGNHADIGRQRQDSQSMPPPPPPSQNYMIPSQQQQQQLQQRRALAQQQQMMNQQQQQQQPRPPAPPPMGNGVRMTPPRRHQTLATSAAVPQALIRFRTSVASNGDGQMPNQPSSPTLIEEEDDRPWCFCGDRAYGEMVECSNSMPPFQCHYIWFHFQCVGITTTPAGRWFCPQCRRPSGDGIVEN</sequence>
<evidence type="ECO:0000256" key="9">
    <source>
        <dbReference type="PIRSR" id="PIRSR628651-51"/>
    </source>
</evidence>
<evidence type="ECO:0000313" key="13">
    <source>
        <dbReference type="WBParaSite" id="Pan_g7589.t2"/>
    </source>
</evidence>
<dbReference type="InterPro" id="IPR028651">
    <property type="entry name" value="ING_fam"/>
</dbReference>
<keyword evidence="3 9" id="KW-0479">Metal-binding</keyword>
<comment type="similarity">
    <text evidence="2">Belongs to the ING family.</text>
</comment>
<dbReference type="Proteomes" id="UP000492821">
    <property type="component" value="Unassembled WGS sequence"/>
</dbReference>
<feature type="compositionally biased region" description="Low complexity" evidence="10">
    <location>
        <begin position="235"/>
        <end position="245"/>
    </location>
</feature>
<feature type="compositionally biased region" description="Polar residues" evidence="10">
    <location>
        <begin position="209"/>
        <end position="218"/>
    </location>
</feature>
<reference evidence="13" key="2">
    <citation type="submission" date="2020-10" db="UniProtKB">
        <authorList>
            <consortium name="WormBaseParasite"/>
        </authorList>
    </citation>
    <scope>IDENTIFICATION</scope>
</reference>
<protein>
    <submittedName>
        <fullName evidence="13">Inhibitor of growth protein 3</fullName>
    </submittedName>
</protein>
<dbReference type="GO" id="GO:0005634">
    <property type="term" value="C:nucleus"/>
    <property type="evidence" value="ECO:0007669"/>
    <property type="project" value="UniProtKB-SubCell"/>
</dbReference>
<accession>A0A7E5A180</accession>
<dbReference type="SMART" id="SM00249">
    <property type="entry name" value="PHD"/>
    <property type="match status" value="1"/>
</dbReference>
<feature type="binding site" evidence="9">
    <location>
        <position position="638"/>
    </location>
    <ligand>
        <name>Zn(2+)</name>
        <dbReference type="ChEBI" id="CHEBI:29105"/>
        <label>2</label>
    </ligand>
</feature>
<feature type="compositionally biased region" description="Polar residues" evidence="10">
    <location>
        <begin position="359"/>
        <end position="378"/>
    </location>
</feature>
<evidence type="ECO:0000313" key="12">
    <source>
        <dbReference type="Proteomes" id="UP000492821"/>
    </source>
</evidence>
<feature type="compositionally biased region" description="Low complexity" evidence="10">
    <location>
        <begin position="480"/>
        <end position="498"/>
    </location>
</feature>
<feature type="binding site" evidence="9">
    <location>
        <position position="672"/>
    </location>
    <ligand>
        <name>Zn(2+)</name>
        <dbReference type="ChEBI" id="CHEBI:29105"/>
        <label>2</label>
    </ligand>
</feature>
<evidence type="ECO:0000256" key="3">
    <source>
        <dbReference type="ARBA" id="ARBA00022723"/>
    </source>
</evidence>
<dbReference type="SUPFAM" id="SSF57903">
    <property type="entry name" value="FYVE/PHD zinc finger"/>
    <property type="match status" value="1"/>
</dbReference>
<keyword evidence="6" id="KW-0805">Transcription regulation</keyword>
<feature type="binding site" evidence="9">
    <location>
        <position position="669"/>
    </location>
    <ligand>
        <name>Zn(2+)</name>
        <dbReference type="ChEBI" id="CHEBI:29105"/>
        <label>2</label>
    </ligand>
</feature>
<feature type="binding site" evidence="9">
    <location>
        <position position="647"/>
    </location>
    <ligand>
        <name>Zn(2+)</name>
        <dbReference type="ChEBI" id="CHEBI:29105"/>
        <label>2</label>
    </ligand>
</feature>
<keyword evidence="7" id="KW-0804">Transcription</keyword>
<evidence type="ECO:0000256" key="1">
    <source>
        <dbReference type="ARBA" id="ARBA00004123"/>
    </source>
</evidence>
<feature type="compositionally biased region" description="Polar residues" evidence="10">
    <location>
        <begin position="253"/>
        <end position="265"/>
    </location>
</feature>
<keyword evidence="5 9" id="KW-0862">Zinc</keyword>
<evidence type="ECO:0000256" key="2">
    <source>
        <dbReference type="ARBA" id="ARBA00010210"/>
    </source>
</evidence>
<feature type="binding site" evidence="9">
    <location>
        <position position="627"/>
    </location>
    <ligand>
        <name>Zn(2+)</name>
        <dbReference type="ChEBI" id="CHEBI:29105"/>
        <label>1</label>
    </ligand>
</feature>
<comment type="subcellular location">
    <subcellularLocation>
        <location evidence="1">Nucleus</location>
    </subcellularLocation>
</comment>
<dbReference type="WBParaSite" id="Pan_g7589.t2">
    <property type="protein sequence ID" value="Pan_g7589.t2"/>
    <property type="gene ID" value="Pan_g7589"/>
</dbReference>
<reference evidence="12" key="1">
    <citation type="journal article" date="2013" name="Genetics">
        <title>The draft genome and transcriptome of Panagrellus redivivus are shaped by the harsh demands of a free-living lifestyle.</title>
        <authorList>
            <person name="Srinivasan J."/>
            <person name="Dillman A.R."/>
            <person name="Macchietto M.G."/>
            <person name="Heikkinen L."/>
            <person name="Lakso M."/>
            <person name="Fracchia K.M."/>
            <person name="Antoshechkin I."/>
            <person name="Mortazavi A."/>
            <person name="Wong G."/>
            <person name="Sternberg P.W."/>
        </authorList>
    </citation>
    <scope>NUCLEOTIDE SEQUENCE [LARGE SCALE GENOMIC DNA]</scope>
    <source>
        <strain evidence="12">MT8872</strain>
    </source>
</reference>
<evidence type="ECO:0000256" key="8">
    <source>
        <dbReference type="ARBA" id="ARBA00023242"/>
    </source>
</evidence>
<dbReference type="CDD" id="cd15505">
    <property type="entry name" value="PHD_ING"/>
    <property type="match status" value="1"/>
</dbReference>
<dbReference type="Gene3D" id="3.30.40.10">
    <property type="entry name" value="Zinc/RING finger domain, C3HC4 (zinc finger)"/>
    <property type="match status" value="1"/>
</dbReference>
<evidence type="ECO:0000259" key="11">
    <source>
        <dbReference type="SMART" id="SM00249"/>
    </source>
</evidence>
<feature type="compositionally biased region" description="Polar residues" evidence="10">
    <location>
        <begin position="274"/>
        <end position="301"/>
    </location>
</feature>
<dbReference type="GO" id="GO:0008270">
    <property type="term" value="F:zinc ion binding"/>
    <property type="evidence" value="ECO:0007669"/>
    <property type="project" value="UniProtKB-KW"/>
</dbReference>
<proteinExistence type="inferred from homology"/>
<evidence type="ECO:0000256" key="4">
    <source>
        <dbReference type="ARBA" id="ARBA00022771"/>
    </source>
</evidence>
<feature type="compositionally biased region" description="Low complexity" evidence="10">
    <location>
        <begin position="530"/>
        <end position="557"/>
    </location>
</feature>
<evidence type="ECO:0000256" key="5">
    <source>
        <dbReference type="ARBA" id="ARBA00022833"/>
    </source>
</evidence>
<organism evidence="12 13">
    <name type="scientific">Panagrellus redivivus</name>
    <name type="common">Microworm</name>
    <dbReference type="NCBI Taxonomy" id="6233"/>
    <lineage>
        <taxon>Eukaryota</taxon>
        <taxon>Metazoa</taxon>
        <taxon>Ecdysozoa</taxon>
        <taxon>Nematoda</taxon>
        <taxon>Chromadorea</taxon>
        <taxon>Rhabditida</taxon>
        <taxon>Tylenchina</taxon>
        <taxon>Panagrolaimomorpha</taxon>
        <taxon>Panagrolaimoidea</taxon>
        <taxon>Panagrolaimidae</taxon>
        <taxon>Panagrellus</taxon>
    </lineage>
</organism>
<feature type="binding site" evidence="9">
    <location>
        <position position="656"/>
    </location>
    <ligand>
        <name>Zn(2+)</name>
        <dbReference type="ChEBI" id="CHEBI:29105"/>
        <label>1</label>
    </ligand>
</feature>
<name>A0A7E5A180_PANRE</name>
<evidence type="ECO:0000256" key="7">
    <source>
        <dbReference type="ARBA" id="ARBA00023163"/>
    </source>
</evidence>
<feature type="binding site" evidence="9">
    <location>
        <position position="653"/>
    </location>
    <ligand>
        <name>Zn(2+)</name>
        <dbReference type="ChEBI" id="CHEBI:29105"/>
        <label>1</label>
    </ligand>
</feature>
<dbReference type="InterPro" id="IPR011011">
    <property type="entry name" value="Znf_FYVE_PHD"/>
</dbReference>
<evidence type="ECO:0000256" key="10">
    <source>
        <dbReference type="SAM" id="MobiDB-lite"/>
    </source>
</evidence>
<dbReference type="AlphaFoldDB" id="A0A7E5A180"/>
<feature type="region of interest" description="Disordered" evidence="10">
    <location>
        <begin position="205"/>
        <end position="311"/>
    </location>
</feature>
<evidence type="ECO:0000256" key="6">
    <source>
        <dbReference type="ARBA" id="ARBA00023015"/>
    </source>
</evidence>
<dbReference type="PANTHER" id="PTHR10333:SF103">
    <property type="entry name" value="INHIBITOR OF GROWTH PROTEIN 3"/>
    <property type="match status" value="1"/>
</dbReference>
<dbReference type="PANTHER" id="PTHR10333">
    <property type="entry name" value="INHIBITOR OF GROWTH PROTEIN"/>
    <property type="match status" value="1"/>
</dbReference>
<keyword evidence="12" id="KW-1185">Reference proteome</keyword>
<dbReference type="InterPro" id="IPR013083">
    <property type="entry name" value="Znf_RING/FYVE/PHD"/>
</dbReference>
<feature type="domain" description="Zinc finger PHD-type" evidence="11">
    <location>
        <begin position="624"/>
        <end position="673"/>
    </location>
</feature>
<feature type="compositionally biased region" description="Polar residues" evidence="10">
    <location>
        <begin position="433"/>
        <end position="448"/>
    </location>
</feature>
<keyword evidence="8" id="KW-0539">Nucleus</keyword>
<keyword evidence="4" id="KW-0863">Zinc-finger</keyword>
<dbReference type="InterPro" id="IPR001965">
    <property type="entry name" value="Znf_PHD"/>
</dbReference>
<feature type="compositionally biased region" description="Pro residues" evidence="10">
    <location>
        <begin position="407"/>
        <end position="421"/>
    </location>
</feature>
<feature type="binding site" evidence="9">
    <location>
        <position position="625"/>
    </location>
    <ligand>
        <name>Zn(2+)</name>
        <dbReference type="ChEBI" id="CHEBI:29105"/>
        <label>1</label>
    </ligand>
</feature>
<feature type="region of interest" description="Disordered" evidence="10">
    <location>
        <begin position="324"/>
        <end position="578"/>
    </location>
</feature>